<dbReference type="SUPFAM" id="SSF53335">
    <property type="entry name" value="S-adenosyl-L-methionine-dependent methyltransferases"/>
    <property type="match status" value="1"/>
</dbReference>
<sequence length="289" mass="32442">MEVERSDQIFTRLQGVDYKKAFGILEHASCHPRMAEETFLEHIQPRMSDDHKSTFLDVGCGGGGITRRIAPFFSRGVVVEMNTSMISSSDMPENVDIRLGNFLDVDLSDCSNGFDFILCSHVLYRMPKDILQQMILKIYSLLRPGGQALLVLAAPRNMTHEFLCDLVDEEDIWTSQKLLEVVRDANLSHETIEKSNDMRLSSLDHVRTILEFMLVENSADIIGVLPEHEPAIEKVLHAVATASPCHQVDELSSQEVTVDARLETDSLSFVLTQDDDHIIIRKPSSAATM</sequence>
<dbReference type="AlphaFoldDB" id="A0A6V1R7L5"/>
<dbReference type="CDD" id="cd02440">
    <property type="entry name" value="AdoMet_MTases"/>
    <property type="match status" value="1"/>
</dbReference>
<organism evidence="1">
    <name type="scientific">Heterosigma akashiwo</name>
    <name type="common">Chromophytic alga</name>
    <name type="synonym">Heterosigma carterae</name>
    <dbReference type="NCBI Taxonomy" id="2829"/>
    <lineage>
        <taxon>Eukaryota</taxon>
        <taxon>Sar</taxon>
        <taxon>Stramenopiles</taxon>
        <taxon>Ochrophyta</taxon>
        <taxon>Raphidophyceae</taxon>
        <taxon>Chattonellales</taxon>
        <taxon>Chattonellaceae</taxon>
        <taxon>Heterosigma</taxon>
    </lineage>
</organism>
<proteinExistence type="predicted"/>
<evidence type="ECO:0000313" key="1">
    <source>
        <dbReference type="EMBL" id="CAE0644447.1"/>
    </source>
</evidence>
<dbReference type="GO" id="GO:0008757">
    <property type="term" value="F:S-adenosylmethionine-dependent methyltransferase activity"/>
    <property type="evidence" value="ECO:0007669"/>
    <property type="project" value="InterPro"/>
</dbReference>
<dbReference type="InterPro" id="IPR029063">
    <property type="entry name" value="SAM-dependent_MTases_sf"/>
</dbReference>
<gene>
    <name evidence="1" type="ORF">HAKA00212_LOCUS22669</name>
</gene>
<dbReference type="PANTHER" id="PTHR43861">
    <property type="entry name" value="TRANS-ACONITATE 2-METHYLTRANSFERASE-RELATED"/>
    <property type="match status" value="1"/>
</dbReference>
<dbReference type="Gene3D" id="3.40.50.150">
    <property type="entry name" value="Vaccinia Virus protein VP39"/>
    <property type="match status" value="1"/>
</dbReference>
<dbReference type="Pfam" id="PF13489">
    <property type="entry name" value="Methyltransf_23"/>
    <property type="match status" value="1"/>
</dbReference>
<accession>A0A6V1R7L5</accession>
<dbReference type="EMBL" id="HBIU01051281">
    <property type="protein sequence ID" value="CAE0644447.1"/>
    <property type="molecule type" value="Transcribed_RNA"/>
</dbReference>
<dbReference type="PANTHER" id="PTHR43861:SF1">
    <property type="entry name" value="TRANS-ACONITATE 2-METHYLTRANSFERASE"/>
    <property type="match status" value="1"/>
</dbReference>
<reference evidence="1" key="1">
    <citation type="submission" date="2021-01" db="EMBL/GenBank/DDBJ databases">
        <authorList>
            <person name="Corre E."/>
            <person name="Pelletier E."/>
            <person name="Niang G."/>
            <person name="Scheremetjew M."/>
            <person name="Finn R."/>
            <person name="Kale V."/>
            <person name="Holt S."/>
            <person name="Cochrane G."/>
            <person name="Meng A."/>
            <person name="Brown T."/>
            <person name="Cohen L."/>
        </authorList>
    </citation>
    <scope>NUCLEOTIDE SEQUENCE</scope>
    <source>
        <strain evidence="1">CCMP3107</strain>
    </source>
</reference>
<protein>
    <submittedName>
        <fullName evidence="1">Uncharacterized protein</fullName>
    </submittedName>
</protein>
<name>A0A6V1R7L5_HETAK</name>